<sequence length="269" mass="30833">MKLVISDLKKAKQFSSVFQMLPSIANEVNLHFRDNELYFQGIDMAHVCIFEMKIDESWFSEYDVPVSKVLGINVKLVGKVLNCRGTNQHLALVYDNDNPDVLEFHFENGTKDETNKYFTIPLYEFDTELLDLTTDEYQADIKMVAAHFNSLVEQIVSFGEYISVVCNEELLELAGGDNSAGTIRVPIKISDLSEYMIEEGGHLRMSFAAKYIKSISLFSKVFKDIWLHVDTQKPMNFCYNLNEEDAELATNYLKFYLAPKMTDEEGDAF</sequence>
<dbReference type="GO" id="GO:0006272">
    <property type="term" value="P:leading strand elongation"/>
    <property type="evidence" value="ECO:0007669"/>
    <property type="project" value="TreeGrafter"/>
</dbReference>
<dbReference type="PANTHER" id="PTHR11352:SF0">
    <property type="entry name" value="PROLIFERATING CELL NUCLEAR ANTIGEN"/>
    <property type="match status" value="1"/>
</dbReference>
<feature type="domain" description="Proliferating cell nuclear antigen PCNA C-terminal" evidence="4">
    <location>
        <begin position="135"/>
        <end position="259"/>
    </location>
</feature>
<protein>
    <recommendedName>
        <fullName evidence="6">Proliferating cell nuclear antigen PCNA N-terminal domain-containing protein</fullName>
    </recommendedName>
</protein>
<dbReference type="GO" id="GO:0019985">
    <property type="term" value="P:translesion synthesis"/>
    <property type="evidence" value="ECO:0007669"/>
    <property type="project" value="TreeGrafter"/>
</dbReference>
<dbReference type="EMBL" id="MN739257">
    <property type="protein sequence ID" value="QHS95792.1"/>
    <property type="molecule type" value="Genomic_DNA"/>
</dbReference>
<evidence type="ECO:0000313" key="5">
    <source>
        <dbReference type="EMBL" id="QHS95792.1"/>
    </source>
</evidence>
<dbReference type="NCBIfam" id="TIGR00590">
    <property type="entry name" value="pcna"/>
    <property type="match status" value="1"/>
</dbReference>
<dbReference type="AlphaFoldDB" id="A0A6C0BUS7"/>
<keyword evidence="2" id="KW-0238">DNA-binding</keyword>
<dbReference type="GO" id="GO:0030337">
    <property type="term" value="F:DNA polymerase processivity factor activity"/>
    <property type="evidence" value="ECO:0007669"/>
    <property type="project" value="InterPro"/>
</dbReference>
<accession>A0A6C0BUS7</accession>
<evidence type="ECO:0000256" key="2">
    <source>
        <dbReference type="ARBA" id="ARBA00023125"/>
    </source>
</evidence>
<name>A0A6C0BUS7_9ZZZZ</name>
<dbReference type="Gene3D" id="3.70.10.10">
    <property type="match status" value="1"/>
</dbReference>
<dbReference type="Pfam" id="PF02747">
    <property type="entry name" value="PCNA_C"/>
    <property type="match status" value="1"/>
</dbReference>
<dbReference type="InterPro" id="IPR046938">
    <property type="entry name" value="DNA_clamp_sf"/>
</dbReference>
<dbReference type="InterPro" id="IPR022648">
    <property type="entry name" value="Pr_cel_nuc_antig_N"/>
</dbReference>
<dbReference type="PANTHER" id="PTHR11352">
    <property type="entry name" value="PROLIFERATING CELL NUCLEAR ANTIGEN"/>
    <property type="match status" value="1"/>
</dbReference>
<evidence type="ECO:0000259" key="4">
    <source>
        <dbReference type="Pfam" id="PF02747"/>
    </source>
</evidence>
<dbReference type="Pfam" id="PF00705">
    <property type="entry name" value="PCNA_N"/>
    <property type="match status" value="1"/>
</dbReference>
<comment type="similarity">
    <text evidence="1">Belongs to the PCNA family.</text>
</comment>
<feature type="domain" description="Proliferating cell nuclear antigen PCNA N-terminal" evidence="3">
    <location>
        <begin position="8"/>
        <end position="117"/>
    </location>
</feature>
<dbReference type="GO" id="GO:0043626">
    <property type="term" value="C:PCNA complex"/>
    <property type="evidence" value="ECO:0007669"/>
    <property type="project" value="TreeGrafter"/>
</dbReference>
<dbReference type="GO" id="GO:0003677">
    <property type="term" value="F:DNA binding"/>
    <property type="evidence" value="ECO:0007669"/>
    <property type="project" value="UniProtKB-KW"/>
</dbReference>
<evidence type="ECO:0008006" key="6">
    <source>
        <dbReference type="Google" id="ProtNLM"/>
    </source>
</evidence>
<organism evidence="5">
    <name type="scientific">viral metagenome</name>
    <dbReference type="NCBI Taxonomy" id="1070528"/>
    <lineage>
        <taxon>unclassified sequences</taxon>
        <taxon>metagenomes</taxon>
        <taxon>organismal metagenomes</taxon>
    </lineage>
</organism>
<dbReference type="CDD" id="cd00577">
    <property type="entry name" value="PCNA"/>
    <property type="match status" value="1"/>
</dbReference>
<proteinExistence type="inferred from homology"/>
<dbReference type="GO" id="GO:0006298">
    <property type="term" value="P:mismatch repair"/>
    <property type="evidence" value="ECO:0007669"/>
    <property type="project" value="TreeGrafter"/>
</dbReference>
<dbReference type="SUPFAM" id="SSF55979">
    <property type="entry name" value="DNA clamp"/>
    <property type="match status" value="2"/>
</dbReference>
<dbReference type="PRINTS" id="PR00339">
    <property type="entry name" value="PCNACYCLIN"/>
</dbReference>
<dbReference type="GO" id="GO:0006275">
    <property type="term" value="P:regulation of DNA replication"/>
    <property type="evidence" value="ECO:0007669"/>
    <property type="project" value="InterPro"/>
</dbReference>
<reference evidence="5" key="1">
    <citation type="journal article" date="2020" name="Nature">
        <title>Giant virus diversity and host interactions through global metagenomics.</title>
        <authorList>
            <person name="Schulz F."/>
            <person name="Roux S."/>
            <person name="Paez-Espino D."/>
            <person name="Jungbluth S."/>
            <person name="Walsh D.A."/>
            <person name="Denef V.J."/>
            <person name="McMahon K.D."/>
            <person name="Konstantinidis K.T."/>
            <person name="Eloe-Fadrosh E.A."/>
            <person name="Kyrpides N.C."/>
            <person name="Woyke T."/>
        </authorList>
    </citation>
    <scope>NUCLEOTIDE SEQUENCE</scope>
    <source>
        <strain evidence="5">GVMAG-M-3300018868-6</strain>
    </source>
</reference>
<dbReference type="InterPro" id="IPR000730">
    <property type="entry name" value="Pr_cel_nuc_antig"/>
</dbReference>
<dbReference type="InterPro" id="IPR022649">
    <property type="entry name" value="Pr_cel_nuc_antig_C"/>
</dbReference>
<evidence type="ECO:0000259" key="3">
    <source>
        <dbReference type="Pfam" id="PF00705"/>
    </source>
</evidence>
<evidence type="ECO:0000256" key="1">
    <source>
        <dbReference type="ARBA" id="ARBA00010462"/>
    </source>
</evidence>